<evidence type="ECO:0008006" key="4">
    <source>
        <dbReference type="Google" id="ProtNLM"/>
    </source>
</evidence>
<sequence>LENTAGEPLDATVNMTFALYAAAQGGSASWTETHQNVEVTDGVFSLILGNTTSFDDDSLEGERYLGVTVGSDPEMAPRQQLTSAFFAMRAGVADSVKAASVETEAIADGAVTADKIAPQTITGDRIADGVTITAEERQKLVDLGTGGVGSEPTFENVVVEEQLNVKRRIKVGENSLYLGGSTVGTGNEIWTDGAGTSEHLVIQPPAKSDKNVGIGTNDPKGKLDIAGTLKVVQGIINGDTFKAYNEKGLFFNYLDGWGDVAVLKQNTFPFDDGKLGFAGLEISGDPLVLNAYTDPNRPDKQFFEGTGNVGVGTKTPKNKLDVAGSVAIGSGYAGKETALPNGLIVEDTVSIGYGESDLESDGSYLPGEKHKSPPSGLVVKGKVGIGTSKPQHELHLDIENAKIAFGDNNTFERANQYGAANVLVGEYGKGDTDQLQLHGKKGIYFTTGNYQGGHYRLAMRIDKNGHVGVNGKLSAKEIEVKLEDWSDYVFDEDYELMPLNEVESYINANKHLPDVPSADEVTENGLNLGETDALLLRKIEELTLYMIEQNKRIEKLERENEDLKQMLSK</sequence>
<keyword evidence="3" id="KW-1185">Reference proteome</keyword>
<accession>A0ABT7VUE0</accession>
<protein>
    <recommendedName>
        <fullName evidence="4">Peptidase S74 domain-containing protein</fullName>
    </recommendedName>
</protein>
<evidence type="ECO:0000313" key="3">
    <source>
        <dbReference type="Proteomes" id="UP001171945"/>
    </source>
</evidence>
<organism evidence="2 3">
    <name type="scientific">Candidatus Marithioploca araucensis</name>
    <dbReference type="NCBI Taxonomy" id="70273"/>
    <lineage>
        <taxon>Bacteria</taxon>
        <taxon>Pseudomonadati</taxon>
        <taxon>Pseudomonadota</taxon>
        <taxon>Gammaproteobacteria</taxon>
        <taxon>Thiotrichales</taxon>
        <taxon>Thiotrichaceae</taxon>
        <taxon>Candidatus Marithioploca</taxon>
    </lineage>
</organism>
<name>A0ABT7VUE0_9GAMM</name>
<dbReference type="EMBL" id="JAUCGM010000478">
    <property type="protein sequence ID" value="MDM8563155.1"/>
    <property type="molecule type" value="Genomic_DNA"/>
</dbReference>
<feature type="non-terminal residue" evidence="2">
    <location>
        <position position="1"/>
    </location>
</feature>
<reference evidence="2" key="1">
    <citation type="submission" date="2023-06" db="EMBL/GenBank/DDBJ databases">
        <title>Uncultivated large filamentous bacteria from sulfidic sediments reveal new species and different genomic features in energy metabolism and defense.</title>
        <authorList>
            <person name="Fonseca A."/>
        </authorList>
    </citation>
    <scope>NUCLEOTIDE SEQUENCE</scope>
    <source>
        <strain evidence="2">HSG4</strain>
    </source>
</reference>
<keyword evidence="1" id="KW-0175">Coiled coil</keyword>
<feature type="coiled-coil region" evidence="1">
    <location>
        <begin position="539"/>
        <end position="566"/>
    </location>
</feature>
<dbReference type="Proteomes" id="UP001171945">
    <property type="component" value="Unassembled WGS sequence"/>
</dbReference>
<proteinExistence type="predicted"/>
<gene>
    <name evidence="2" type="ORF">QUF54_07365</name>
</gene>
<evidence type="ECO:0000313" key="2">
    <source>
        <dbReference type="EMBL" id="MDM8563155.1"/>
    </source>
</evidence>
<comment type="caution">
    <text evidence="2">The sequence shown here is derived from an EMBL/GenBank/DDBJ whole genome shotgun (WGS) entry which is preliminary data.</text>
</comment>
<evidence type="ECO:0000256" key="1">
    <source>
        <dbReference type="SAM" id="Coils"/>
    </source>
</evidence>